<evidence type="ECO:0000313" key="4">
    <source>
        <dbReference type="WBParaSite" id="BPAG_0000408101-mRNA-1"/>
    </source>
</evidence>
<dbReference type="InterPro" id="IPR057358">
    <property type="entry name" value="UBL_ZFAND1-like"/>
</dbReference>
<sequence>MFLFVVENQKREPVMVSKRWTIGRCLDQITRHHSISNNNATFGTKILRLYCDTDSTNPLPMDGNVEKYLKDFSNRWTIGRCLDQITRQYSISNNNATFGTKILRLYCDTDSTNPLPMDGNVEKYLKDFSNVFFKRDE</sequence>
<dbReference type="STRING" id="6280.A0A0N4T794"/>
<dbReference type="Pfam" id="PF25327">
    <property type="entry name" value="UBL_ZFAND1"/>
    <property type="match status" value="1"/>
</dbReference>
<organism evidence="4">
    <name type="scientific">Brugia pahangi</name>
    <name type="common">Filarial nematode worm</name>
    <dbReference type="NCBI Taxonomy" id="6280"/>
    <lineage>
        <taxon>Eukaryota</taxon>
        <taxon>Metazoa</taxon>
        <taxon>Ecdysozoa</taxon>
        <taxon>Nematoda</taxon>
        <taxon>Chromadorea</taxon>
        <taxon>Rhabditida</taxon>
        <taxon>Spirurina</taxon>
        <taxon>Spiruromorpha</taxon>
        <taxon>Filarioidea</taxon>
        <taxon>Onchocercidae</taxon>
        <taxon>Brugia</taxon>
    </lineage>
</organism>
<accession>A0A0N4T794</accession>
<protein>
    <submittedName>
        <fullName evidence="4">Metalloprotease</fullName>
    </submittedName>
</protein>
<name>A0A0N4T794_BRUPA</name>
<reference evidence="4" key="1">
    <citation type="submission" date="2017-02" db="UniProtKB">
        <authorList>
            <consortium name="WormBaseParasite"/>
        </authorList>
    </citation>
    <scope>IDENTIFICATION</scope>
</reference>
<evidence type="ECO:0000313" key="2">
    <source>
        <dbReference type="EMBL" id="VDN85231.1"/>
    </source>
</evidence>
<keyword evidence="3" id="KW-1185">Reference proteome</keyword>
<reference evidence="2 3" key="2">
    <citation type="submission" date="2018-11" db="EMBL/GenBank/DDBJ databases">
        <authorList>
            <consortium name="Pathogen Informatics"/>
        </authorList>
    </citation>
    <scope>NUCLEOTIDE SEQUENCE [LARGE SCALE GENOMIC DNA]</scope>
</reference>
<dbReference type="Proteomes" id="UP000278627">
    <property type="component" value="Unassembled WGS sequence"/>
</dbReference>
<gene>
    <name evidence="2" type="ORF">BPAG_LOCUS4045</name>
</gene>
<dbReference type="WBParaSite" id="BPAG_0000408101-mRNA-1">
    <property type="protein sequence ID" value="BPAG_0000408101-mRNA-1"/>
    <property type="gene ID" value="BPAG_0000408101"/>
</dbReference>
<dbReference type="AlphaFoldDB" id="A0A0N4T794"/>
<evidence type="ECO:0000259" key="1">
    <source>
        <dbReference type="Pfam" id="PF25327"/>
    </source>
</evidence>
<feature type="domain" description="ZFAND1-like ubiquitin-like" evidence="1">
    <location>
        <begin position="72"/>
        <end position="136"/>
    </location>
</feature>
<evidence type="ECO:0000313" key="3">
    <source>
        <dbReference type="Proteomes" id="UP000278627"/>
    </source>
</evidence>
<dbReference type="EMBL" id="UZAD01001651">
    <property type="protein sequence ID" value="VDN85231.1"/>
    <property type="molecule type" value="Genomic_DNA"/>
</dbReference>
<proteinExistence type="predicted"/>